<dbReference type="SUPFAM" id="SSF55083">
    <property type="entry name" value="6-hydroxymethyl-7,8-dihydropterin pyrophosphokinase, HPPK"/>
    <property type="match status" value="1"/>
</dbReference>
<protein>
    <recommendedName>
        <fullName evidence="4">2-amino-4-hydroxy-6-hydroxymethyldihydropteridine pyrophosphokinase</fullName>
        <ecNumber evidence="3">2.7.6.3</ecNumber>
    </recommendedName>
    <alternativeName>
        <fullName evidence="11">6-hydroxymethyl-7,8-dihydropterin pyrophosphokinase</fullName>
    </alternativeName>
    <alternativeName>
        <fullName evidence="12">7,8-dihydro-6-hydroxymethylpterin-pyrophosphokinase</fullName>
    </alternativeName>
</protein>
<evidence type="ECO:0000256" key="3">
    <source>
        <dbReference type="ARBA" id="ARBA00013253"/>
    </source>
</evidence>
<keyword evidence="7" id="KW-0418">Kinase</keyword>
<dbReference type="PANTHER" id="PTHR43071">
    <property type="entry name" value="2-AMINO-4-HYDROXY-6-HYDROXYMETHYLDIHYDROPTERIDINE PYROPHOSPHOKINASE"/>
    <property type="match status" value="1"/>
</dbReference>
<dbReference type="RefSeq" id="WP_280576871.1">
    <property type="nucleotide sequence ID" value="NZ_JARXRO010000009.1"/>
</dbReference>
<evidence type="ECO:0000313" key="14">
    <source>
        <dbReference type="EMBL" id="MDH5832688.1"/>
    </source>
</evidence>
<dbReference type="GO" id="GO:0003848">
    <property type="term" value="F:2-amino-4-hydroxy-6-hydroxymethyldihydropteridine diphosphokinase activity"/>
    <property type="evidence" value="ECO:0007669"/>
    <property type="project" value="UniProtKB-EC"/>
</dbReference>
<proteinExistence type="inferred from homology"/>
<dbReference type="CDD" id="cd00483">
    <property type="entry name" value="HPPK"/>
    <property type="match status" value="1"/>
</dbReference>
<keyword evidence="5 14" id="KW-0808">Transferase</keyword>
<keyword evidence="9" id="KW-0289">Folate biosynthesis</keyword>
<dbReference type="InterPro" id="IPR000550">
    <property type="entry name" value="Hppk"/>
</dbReference>
<sequence length="167" mass="18229">MPTAHLSLGSNLDPEHHLRAAIAALRARFGEVRVSCVYRFPAVGYDGPDFLNAAASLDTDLPPEALNAWLHALEDAHGRDRSGPRYSDRTLDIDIVLYDTLVAEGAGHLRLPRDELRHAFVLKPLAEIAPDAAHPLAGRTVAELWRAHPDHDRPFEAVALEPVATTG</sequence>
<dbReference type="Pfam" id="PF01288">
    <property type="entry name" value="HPPK"/>
    <property type="match status" value="1"/>
</dbReference>
<keyword evidence="6" id="KW-0547">Nucleotide-binding</keyword>
<comment type="similarity">
    <text evidence="2">Belongs to the HPPK family.</text>
</comment>
<name>A0ABT6JPS1_9GAMM</name>
<dbReference type="EC" id="2.7.6.3" evidence="3"/>
<evidence type="ECO:0000256" key="12">
    <source>
        <dbReference type="ARBA" id="ARBA00033413"/>
    </source>
</evidence>
<evidence type="ECO:0000259" key="13">
    <source>
        <dbReference type="Pfam" id="PF01288"/>
    </source>
</evidence>
<keyword evidence="8" id="KW-0067">ATP-binding</keyword>
<comment type="caution">
    <text evidence="14">The sequence shown here is derived from an EMBL/GenBank/DDBJ whole genome shotgun (WGS) entry which is preliminary data.</text>
</comment>
<comment type="function">
    <text evidence="10">Catalyzes the transfer of pyrophosphate from adenosine triphosphate (ATP) to 6-hydroxymethyl-7,8-dihydropterin, an enzymatic step in folate biosynthesis pathway.</text>
</comment>
<evidence type="ECO:0000256" key="7">
    <source>
        <dbReference type="ARBA" id="ARBA00022777"/>
    </source>
</evidence>
<organism evidence="14 15">
    <name type="scientific">Luteimonas kalidii</name>
    <dbReference type="NCBI Taxonomy" id="3042025"/>
    <lineage>
        <taxon>Bacteria</taxon>
        <taxon>Pseudomonadati</taxon>
        <taxon>Pseudomonadota</taxon>
        <taxon>Gammaproteobacteria</taxon>
        <taxon>Lysobacterales</taxon>
        <taxon>Lysobacteraceae</taxon>
        <taxon>Luteimonas</taxon>
    </lineage>
</organism>
<dbReference type="Gene3D" id="3.30.70.560">
    <property type="entry name" value="7,8-Dihydro-6-hydroxymethylpterin-pyrophosphokinase HPPK"/>
    <property type="match status" value="1"/>
</dbReference>
<evidence type="ECO:0000256" key="5">
    <source>
        <dbReference type="ARBA" id="ARBA00022679"/>
    </source>
</evidence>
<evidence type="ECO:0000256" key="11">
    <source>
        <dbReference type="ARBA" id="ARBA00029766"/>
    </source>
</evidence>
<gene>
    <name evidence="14" type="primary">folK</name>
    <name evidence="14" type="ORF">QFW81_01895</name>
</gene>
<dbReference type="NCBIfam" id="TIGR01498">
    <property type="entry name" value="folK"/>
    <property type="match status" value="1"/>
</dbReference>
<evidence type="ECO:0000256" key="1">
    <source>
        <dbReference type="ARBA" id="ARBA00005051"/>
    </source>
</evidence>
<dbReference type="Proteomes" id="UP001156873">
    <property type="component" value="Unassembled WGS sequence"/>
</dbReference>
<accession>A0ABT6JPS1</accession>
<evidence type="ECO:0000256" key="6">
    <source>
        <dbReference type="ARBA" id="ARBA00022741"/>
    </source>
</evidence>
<evidence type="ECO:0000256" key="2">
    <source>
        <dbReference type="ARBA" id="ARBA00005810"/>
    </source>
</evidence>
<reference evidence="14 15" key="1">
    <citation type="submission" date="2023-04" db="EMBL/GenBank/DDBJ databases">
        <title>Luteimonas sp. M1R5S59.</title>
        <authorList>
            <person name="Sun J.-Q."/>
        </authorList>
    </citation>
    <scope>NUCLEOTIDE SEQUENCE [LARGE SCALE GENOMIC DNA]</scope>
    <source>
        <strain evidence="14 15">M1R5S59</strain>
    </source>
</reference>
<comment type="pathway">
    <text evidence="1">Cofactor biosynthesis; tetrahydrofolate biosynthesis; 2-amino-4-hydroxy-6-hydroxymethyl-7,8-dihydropteridine diphosphate from 7,8-dihydroneopterin triphosphate: step 4/4.</text>
</comment>
<evidence type="ECO:0000256" key="10">
    <source>
        <dbReference type="ARBA" id="ARBA00029409"/>
    </source>
</evidence>
<feature type="domain" description="7,8-dihydro-6-hydroxymethylpterin-pyrophosphokinase" evidence="13">
    <location>
        <begin position="6"/>
        <end position="130"/>
    </location>
</feature>
<evidence type="ECO:0000256" key="9">
    <source>
        <dbReference type="ARBA" id="ARBA00022909"/>
    </source>
</evidence>
<evidence type="ECO:0000256" key="4">
    <source>
        <dbReference type="ARBA" id="ARBA00016218"/>
    </source>
</evidence>
<dbReference type="InterPro" id="IPR035907">
    <property type="entry name" value="Hppk_sf"/>
</dbReference>
<dbReference type="EMBL" id="JARXRO010000009">
    <property type="protein sequence ID" value="MDH5832688.1"/>
    <property type="molecule type" value="Genomic_DNA"/>
</dbReference>
<keyword evidence="15" id="KW-1185">Reference proteome</keyword>
<evidence type="ECO:0000256" key="8">
    <source>
        <dbReference type="ARBA" id="ARBA00022840"/>
    </source>
</evidence>
<dbReference type="PANTHER" id="PTHR43071:SF1">
    <property type="entry name" value="2-AMINO-4-HYDROXY-6-HYDROXYMETHYLDIHYDROPTERIDINE PYROPHOSPHOKINASE"/>
    <property type="match status" value="1"/>
</dbReference>
<evidence type="ECO:0000313" key="15">
    <source>
        <dbReference type="Proteomes" id="UP001156873"/>
    </source>
</evidence>